<reference evidence="1" key="1">
    <citation type="submission" date="2021-01" db="EMBL/GenBank/DDBJ databases">
        <authorList>
            <consortium name="Genoscope - CEA"/>
            <person name="William W."/>
        </authorList>
    </citation>
    <scope>NUCLEOTIDE SEQUENCE</scope>
</reference>
<comment type="caution">
    <text evidence="1">The sequence shown here is derived from an EMBL/GenBank/DDBJ whole genome shotgun (WGS) entry which is preliminary data.</text>
</comment>
<keyword evidence="2" id="KW-1185">Reference proteome</keyword>
<dbReference type="EMBL" id="CAJJDP010000042">
    <property type="protein sequence ID" value="CAD8162640.1"/>
    <property type="molecule type" value="Genomic_DNA"/>
</dbReference>
<organism evidence="1 2">
    <name type="scientific">Paramecium octaurelia</name>
    <dbReference type="NCBI Taxonomy" id="43137"/>
    <lineage>
        <taxon>Eukaryota</taxon>
        <taxon>Sar</taxon>
        <taxon>Alveolata</taxon>
        <taxon>Ciliophora</taxon>
        <taxon>Intramacronucleata</taxon>
        <taxon>Oligohymenophorea</taxon>
        <taxon>Peniculida</taxon>
        <taxon>Parameciidae</taxon>
        <taxon>Paramecium</taxon>
    </lineage>
</organism>
<gene>
    <name evidence="1" type="ORF">POCTA_138.1.T0420053</name>
</gene>
<dbReference type="AlphaFoldDB" id="A0A8S1UCQ4"/>
<name>A0A8S1UCQ4_PAROT</name>
<protein>
    <submittedName>
        <fullName evidence="1">Uncharacterized protein</fullName>
    </submittedName>
</protein>
<proteinExistence type="predicted"/>
<evidence type="ECO:0000313" key="1">
    <source>
        <dbReference type="EMBL" id="CAD8162640.1"/>
    </source>
</evidence>
<sequence length="65" mass="7692">MSLQLEKHIKQEMKKNCFQKVCPIEISQLPVTSVYHHQNKQLIFYNRLPALKNQLQIQMTQIGLV</sequence>
<dbReference type="Proteomes" id="UP000683925">
    <property type="component" value="Unassembled WGS sequence"/>
</dbReference>
<accession>A0A8S1UCQ4</accession>
<evidence type="ECO:0000313" key="2">
    <source>
        <dbReference type="Proteomes" id="UP000683925"/>
    </source>
</evidence>